<dbReference type="Gene3D" id="2.40.50.90">
    <property type="match status" value="1"/>
</dbReference>
<evidence type="ECO:0000313" key="2">
    <source>
        <dbReference type="Proteomes" id="UP001430953"/>
    </source>
</evidence>
<accession>A0AAW2G293</accession>
<organism evidence="1 2">
    <name type="scientific">Cardiocondyla obscurior</name>
    <dbReference type="NCBI Taxonomy" id="286306"/>
    <lineage>
        <taxon>Eukaryota</taxon>
        <taxon>Metazoa</taxon>
        <taxon>Ecdysozoa</taxon>
        <taxon>Arthropoda</taxon>
        <taxon>Hexapoda</taxon>
        <taxon>Insecta</taxon>
        <taxon>Pterygota</taxon>
        <taxon>Neoptera</taxon>
        <taxon>Endopterygota</taxon>
        <taxon>Hymenoptera</taxon>
        <taxon>Apocrita</taxon>
        <taxon>Aculeata</taxon>
        <taxon>Formicoidea</taxon>
        <taxon>Formicidae</taxon>
        <taxon>Myrmicinae</taxon>
        <taxon>Cardiocondyla</taxon>
    </lineage>
</organism>
<dbReference type="SUPFAM" id="SSF50199">
    <property type="entry name" value="Staphylococcal nuclease"/>
    <property type="match status" value="1"/>
</dbReference>
<dbReference type="InterPro" id="IPR042421">
    <property type="entry name" value="C3orf33-like"/>
</dbReference>
<dbReference type="EMBL" id="JADYXP020000006">
    <property type="protein sequence ID" value="KAL0122289.1"/>
    <property type="molecule type" value="Genomic_DNA"/>
</dbReference>
<dbReference type="PANTHER" id="PTHR28434:SF1">
    <property type="entry name" value="PROTEIN C3ORF33"/>
    <property type="match status" value="1"/>
</dbReference>
<dbReference type="InterPro" id="IPR035437">
    <property type="entry name" value="SNase_OB-fold_sf"/>
</dbReference>
<evidence type="ECO:0000313" key="1">
    <source>
        <dbReference type="EMBL" id="KAL0122289.1"/>
    </source>
</evidence>
<sequence>MVREDDPSVLGRLQAFMEDEMGSGKLITYGIASAGLLAALYKIRPFAKFTKPSDIPLHFLQSRVPLQGTVQRVEPSSTRVLLIVDHQPLVPLPHFNKACLPVKIGGVDITGNGVSWLQTVLSGKVVTFLPIIREREYLECVVTLTEKNLGSLEIGEELVKLGLATVHEPWVKLKDKQVLAYKSSLANAQKWAIRRRNGYWHFVKQPTILWKVQMFMIDKMKALLPNIVVRRLDL</sequence>
<protein>
    <recommendedName>
        <fullName evidence="3">TNase-like domain-containing protein</fullName>
    </recommendedName>
</protein>
<dbReference type="AlphaFoldDB" id="A0AAW2G293"/>
<proteinExistence type="predicted"/>
<gene>
    <name evidence="1" type="ORF">PUN28_007197</name>
</gene>
<dbReference type="Proteomes" id="UP001430953">
    <property type="component" value="Unassembled WGS sequence"/>
</dbReference>
<evidence type="ECO:0008006" key="3">
    <source>
        <dbReference type="Google" id="ProtNLM"/>
    </source>
</evidence>
<dbReference type="PANTHER" id="PTHR28434">
    <property type="entry name" value="PROTEIN C3ORF33"/>
    <property type="match status" value="1"/>
</dbReference>
<name>A0AAW2G293_9HYME</name>
<comment type="caution">
    <text evidence="1">The sequence shown here is derived from an EMBL/GenBank/DDBJ whole genome shotgun (WGS) entry which is preliminary data.</text>
</comment>
<reference evidence="1 2" key="1">
    <citation type="submission" date="2023-03" db="EMBL/GenBank/DDBJ databases">
        <title>High recombination rates correlate with genetic variation in Cardiocondyla obscurior ants.</title>
        <authorList>
            <person name="Errbii M."/>
        </authorList>
    </citation>
    <scope>NUCLEOTIDE SEQUENCE [LARGE SCALE GENOMIC DNA]</scope>
    <source>
        <strain evidence="1">Alpha-2009</strain>
        <tissue evidence="1">Whole body</tissue>
    </source>
</reference>
<keyword evidence="2" id="KW-1185">Reference proteome</keyword>
<dbReference type="GO" id="GO:0005615">
    <property type="term" value="C:extracellular space"/>
    <property type="evidence" value="ECO:0007669"/>
    <property type="project" value="TreeGrafter"/>
</dbReference>